<dbReference type="Pfam" id="PF00756">
    <property type="entry name" value="Esterase"/>
    <property type="match status" value="1"/>
</dbReference>
<dbReference type="EMBL" id="SEUK01000056">
    <property type="protein sequence ID" value="KAA1156349.1"/>
    <property type="molecule type" value="Genomic_DNA"/>
</dbReference>
<accession>A0AB73BB35</accession>
<dbReference type="InterPro" id="IPR000801">
    <property type="entry name" value="Esterase-like"/>
</dbReference>
<comment type="caution">
    <text evidence="3">The sequence shown here is derived from an EMBL/GenBank/DDBJ whole genome shotgun (WGS) entry which is preliminary data.</text>
</comment>
<dbReference type="RefSeq" id="WP_149615300.1">
    <property type="nucleotide sequence ID" value="NZ_JBBMQW010000063.1"/>
</dbReference>
<organism evidence="3 4">
    <name type="scientific">Pseudoalteromonas fuliginea</name>
    <dbReference type="NCBI Taxonomy" id="1872678"/>
    <lineage>
        <taxon>Bacteria</taxon>
        <taxon>Pseudomonadati</taxon>
        <taxon>Pseudomonadota</taxon>
        <taxon>Gammaproteobacteria</taxon>
        <taxon>Alteromonadales</taxon>
        <taxon>Pseudoalteromonadaceae</taxon>
        <taxon>Pseudoalteromonas</taxon>
    </lineage>
</organism>
<dbReference type="SUPFAM" id="SSF53474">
    <property type="entry name" value="alpha/beta-Hydrolases"/>
    <property type="match status" value="1"/>
</dbReference>
<evidence type="ECO:0000256" key="1">
    <source>
        <dbReference type="ARBA" id="ARBA00005622"/>
    </source>
</evidence>
<sequence length="106" mass="12108">MNEKDIFNSTFFISFINDKLRPLINKTYRSNSTNTLIGQSLAGLLSSDILFNHSATFNYYVIISSSLWWANNELLNSPFEPQSFPQSVYIDVGKEGELMEGDCIRK</sequence>
<evidence type="ECO:0000313" key="4">
    <source>
        <dbReference type="Proteomes" id="UP000324162"/>
    </source>
</evidence>
<dbReference type="AlphaFoldDB" id="A0AB73BB35"/>
<evidence type="ECO:0000256" key="2">
    <source>
        <dbReference type="ARBA" id="ARBA00022801"/>
    </source>
</evidence>
<evidence type="ECO:0000313" key="3">
    <source>
        <dbReference type="EMBL" id="KAA1156349.1"/>
    </source>
</evidence>
<dbReference type="GO" id="GO:0016788">
    <property type="term" value="F:hydrolase activity, acting on ester bonds"/>
    <property type="evidence" value="ECO:0007669"/>
    <property type="project" value="TreeGrafter"/>
</dbReference>
<protein>
    <recommendedName>
        <fullName evidence="5">Esterase</fullName>
    </recommendedName>
</protein>
<comment type="similarity">
    <text evidence="1">Belongs to the esterase D family.</text>
</comment>
<dbReference type="InterPro" id="IPR029058">
    <property type="entry name" value="AB_hydrolase_fold"/>
</dbReference>
<evidence type="ECO:0008006" key="5">
    <source>
        <dbReference type="Google" id="ProtNLM"/>
    </source>
</evidence>
<dbReference type="Proteomes" id="UP000324162">
    <property type="component" value="Unassembled WGS sequence"/>
</dbReference>
<proteinExistence type="inferred from homology"/>
<dbReference type="PANTHER" id="PTHR40841">
    <property type="entry name" value="SIDEROPHORE TRIACETYLFUSARININE C ESTERASE"/>
    <property type="match status" value="1"/>
</dbReference>
<gene>
    <name evidence="3" type="ORF">EU508_19885</name>
</gene>
<dbReference type="Gene3D" id="3.40.50.1820">
    <property type="entry name" value="alpha/beta hydrolase"/>
    <property type="match status" value="1"/>
</dbReference>
<reference evidence="3 4" key="1">
    <citation type="submission" date="2019-01" db="EMBL/GenBank/DDBJ databases">
        <title>Genome sequences of marine Pseudoalteromonas species.</title>
        <authorList>
            <person name="Boraston A.B."/>
            <person name="Hehemann J.-H."/>
            <person name="Vickers C.J."/>
            <person name="Salama-Alber O."/>
            <person name="Abe K."/>
            <person name="Hettle A.J."/>
        </authorList>
    </citation>
    <scope>NUCLEOTIDE SEQUENCE [LARGE SCALE GENOMIC DNA]</scope>
    <source>
        <strain evidence="3 4">PS42</strain>
    </source>
</reference>
<dbReference type="InterPro" id="IPR052558">
    <property type="entry name" value="Siderophore_Hydrolase_D"/>
</dbReference>
<dbReference type="PANTHER" id="PTHR40841:SF2">
    <property type="entry name" value="SIDEROPHORE-DEGRADING ESTERASE (EUROFUNG)"/>
    <property type="match status" value="1"/>
</dbReference>
<keyword evidence="2" id="KW-0378">Hydrolase</keyword>
<name>A0AB73BB35_9GAMM</name>